<dbReference type="OMA" id="CHFLLVR"/>
<protein>
    <recommendedName>
        <fullName evidence="6">Mog1p/PsbP-like protein</fullName>
    </recommendedName>
</protein>
<keyword evidence="3" id="KW-0653">Protein transport</keyword>
<dbReference type="AlphaFoldDB" id="A0A100IQK0"/>
<dbReference type="GO" id="GO:0005634">
    <property type="term" value="C:nucleus"/>
    <property type="evidence" value="ECO:0007669"/>
    <property type="project" value="TreeGrafter"/>
</dbReference>
<reference evidence="5" key="1">
    <citation type="journal article" date="2016" name="Genome Announc.">
        <title>Draft genome sequence of Aspergillus niger strain An76.</title>
        <authorList>
            <person name="Gong W."/>
            <person name="Cheng Z."/>
            <person name="Zhang H."/>
            <person name="Liu L."/>
            <person name="Gao P."/>
            <person name="Wang L."/>
        </authorList>
    </citation>
    <scope>NUCLEOTIDE SEQUENCE [LARGE SCALE GENOMIC DNA]</scope>
    <source>
        <strain evidence="5">An76</strain>
    </source>
</reference>
<dbReference type="Pfam" id="PF04603">
    <property type="entry name" value="Mog1"/>
    <property type="match status" value="1"/>
</dbReference>
<evidence type="ECO:0000313" key="5">
    <source>
        <dbReference type="Proteomes" id="UP000068243"/>
    </source>
</evidence>
<dbReference type="GO" id="GO:0006606">
    <property type="term" value="P:protein import into nucleus"/>
    <property type="evidence" value="ECO:0007669"/>
    <property type="project" value="TreeGrafter"/>
</dbReference>
<dbReference type="OrthoDB" id="10255285at2759"/>
<organism evidence="4 5">
    <name type="scientific">Aspergillus niger</name>
    <dbReference type="NCBI Taxonomy" id="5061"/>
    <lineage>
        <taxon>Eukaryota</taxon>
        <taxon>Fungi</taxon>
        <taxon>Dikarya</taxon>
        <taxon>Ascomycota</taxon>
        <taxon>Pezizomycotina</taxon>
        <taxon>Eurotiomycetes</taxon>
        <taxon>Eurotiomycetidae</taxon>
        <taxon>Eurotiales</taxon>
        <taxon>Aspergillaceae</taxon>
        <taxon>Aspergillus</taxon>
        <taxon>Aspergillus subgen. Circumdati</taxon>
    </lineage>
</organism>
<evidence type="ECO:0000313" key="4">
    <source>
        <dbReference type="EMBL" id="GAQ45221.1"/>
    </source>
</evidence>
<gene>
    <name evidence="4" type="ORF">ABL_07882</name>
</gene>
<dbReference type="Gene3D" id="3.40.1000.10">
    <property type="entry name" value="Mog1/PsbP, alpha/beta/alpha sandwich"/>
    <property type="match status" value="1"/>
</dbReference>
<evidence type="ECO:0000256" key="3">
    <source>
        <dbReference type="ARBA" id="ARBA00022927"/>
    </source>
</evidence>
<dbReference type="VEuPathDB" id="FungiDB:M747DRAFT_371260"/>
<dbReference type="GO" id="GO:0031267">
    <property type="term" value="F:small GTPase binding"/>
    <property type="evidence" value="ECO:0007669"/>
    <property type="project" value="TreeGrafter"/>
</dbReference>
<dbReference type="InterPro" id="IPR007681">
    <property type="entry name" value="Mog1"/>
</dbReference>
<dbReference type="InterPro" id="IPR016123">
    <property type="entry name" value="Mog1/PsbP_a/b/a-sand"/>
</dbReference>
<evidence type="ECO:0000256" key="1">
    <source>
        <dbReference type="ARBA" id="ARBA00010307"/>
    </source>
</evidence>
<dbReference type="PANTHER" id="PTHR15837:SF0">
    <property type="entry name" value="RAN GUANINE NUCLEOTIDE RELEASE FACTOR"/>
    <property type="match status" value="1"/>
</dbReference>
<dbReference type="PANTHER" id="PTHR15837">
    <property type="entry name" value="RAN GUANINE NUCLEOTIDE RELEASE FACTOR"/>
    <property type="match status" value="1"/>
</dbReference>
<dbReference type="VEuPathDB" id="FungiDB:ATCC64974_97870"/>
<keyword evidence="2" id="KW-0813">Transport</keyword>
<dbReference type="SUPFAM" id="SSF55724">
    <property type="entry name" value="Mog1p/PsbP-like"/>
    <property type="match status" value="1"/>
</dbReference>
<comment type="similarity">
    <text evidence="1">Belongs to the MOG1 family.</text>
</comment>
<dbReference type="VEuPathDB" id="FungiDB:ASPNIDRAFT2_1228827"/>
<dbReference type="GO" id="GO:0005085">
    <property type="term" value="F:guanyl-nucleotide exchange factor activity"/>
    <property type="evidence" value="ECO:0007669"/>
    <property type="project" value="TreeGrafter"/>
</dbReference>
<proteinExistence type="inferred from homology"/>
<dbReference type="EMBL" id="BCMY01000015">
    <property type="protein sequence ID" value="GAQ45221.1"/>
    <property type="molecule type" value="Genomic_DNA"/>
</dbReference>
<comment type="caution">
    <text evidence="4">The sequence shown here is derived from an EMBL/GenBank/DDBJ whole genome shotgun (WGS) entry which is preliminary data.</text>
</comment>
<sequence>MTSPPPTYTPQPLYGGAIKGLIPKGWLDASNLRQIPDHQELYLSPTTLSTLIYEINEYVPDSTSQETLSKHSELFASATSASTSSTTQNQDDRETLDKAAILYHILDIQENDTVSKETIRFRTPITSVGRREGTGAGRVYTGRVELGNVGKDVVRCAFLVVRLEEQGSDLVVWGNVPVKEFEGRGDEEGLRGEEGVVGGVVEGLLGGDGDGLVVVEWDLFG</sequence>
<evidence type="ECO:0008006" key="6">
    <source>
        <dbReference type="Google" id="ProtNLM"/>
    </source>
</evidence>
<name>A0A100IQK0_ASPNG</name>
<accession>A0A100IQK0</accession>
<dbReference type="VEuPathDB" id="FungiDB:An06g01590"/>
<evidence type="ECO:0000256" key="2">
    <source>
        <dbReference type="ARBA" id="ARBA00022448"/>
    </source>
</evidence>
<dbReference type="Proteomes" id="UP000068243">
    <property type="component" value="Unassembled WGS sequence"/>
</dbReference>